<comment type="caution">
    <text evidence="1">The sequence shown here is derived from an EMBL/GenBank/DDBJ whole genome shotgun (WGS) entry which is preliminary data.</text>
</comment>
<dbReference type="Proteomes" id="UP000014244">
    <property type="component" value="Unassembled WGS sequence"/>
</dbReference>
<reference evidence="1 2" key="1">
    <citation type="journal article" date="2013" name="PLoS ONE">
        <title>Lactobacillus paracasei comparative genomics: towards species pan-genome definition and exploitation of diversity.</title>
        <authorList>
            <person name="Smokvina T."/>
            <person name="Wels M."/>
            <person name="Polka J."/>
            <person name="Chervaux C."/>
            <person name="Brisse S."/>
            <person name="Boekhorst J."/>
            <person name="van Hylckama Vlieg J.E."/>
            <person name="Siezen R.J."/>
        </authorList>
    </citation>
    <scope>NUCLEOTIDE SEQUENCE [LARGE SCALE GENOMIC DNA]</scope>
    <source>
        <strain evidence="1 2">Lpp41</strain>
    </source>
</reference>
<name>A0A829HBB0_LACPA</name>
<organism evidence="1 2">
    <name type="scientific">Lacticaseibacillus paracasei subsp. paracasei Lpp41</name>
    <dbReference type="NCBI Taxonomy" id="1256208"/>
    <lineage>
        <taxon>Bacteria</taxon>
        <taxon>Bacillati</taxon>
        <taxon>Bacillota</taxon>
        <taxon>Bacilli</taxon>
        <taxon>Lactobacillales</taxon>
        <taxon>Lactobacillaceae</taxon>
        <taxon>Lacticaseibacillus</taxon>
    </lineage>
</organism>
<gene>
    <name evidence="1" type="ORF">Lpp41_02279</name>
</gene>
<proteinExistence type="predicted"/>
<sequence>MSMKTDKQVSEILMQSFLGGLVDHRKDEVAPR</sequence>
<evidence type="ECO:0000313" key="1">
    <source>
        <dbReference type="EMBL" id="EPC75500.1"/>
    </source>
</evidence>
<dbReference type="AlphaFoldDB" id="A0A829HBB0"/>
<dbReference type="EMBL" id="ANKE01000120">
    <property type="protein sequence ID" value="EPC75500.1"/>
    <property type="molecule type" value="Genomic_DNA"/>
</dbReference>
<accession>A0A829HBB0</accession>
<protein>
    <submittedName>
        <fullName evidence="1">Uncharacterized protein</fullName>
    </submittedName>
</protein>
<evidence type="ECO:0000313" key="2">
    <source>
        <dbReference type="Proteomes" id="UP000014244"/>
    </source>
</evidence>